<gene>
    <name evidence="8" type="ORF">P5673_002900</name>
</gene>
<keyword evidence="4" id="KW-0698">rRNA processing</keyword>
<dbReference type="Pfam" id="PF04147">
    <property type="entry name" value="Nop14"/>
    <property type="match status" value="2"/>
</dbReference>
<evidence type="ECO:0000256" key="1">
    <source>
        <dbReference type="ARBA" id="ARBA00004604"/>
    </source>
</evidence>
<comment type="caution">
    <text evidence="8">The sequence shown here is derived from an EMBL/GenBank/DDBJ whole genome shotgun (WGS) entry which is preliminary data.</text>
</comment>
<proteinExistence type="inferred from homology"/>
<evidence type="ECO:0000256" key="5">
    <source>
        <dbReference type="ARBA" id="ARBA00023242"/>
    </source>
</evidence>
<protein>
    <submittedName>
        <fullName evidence="8">Nucleolar protein 14</fullName>
    </submittedName>
</protein>
<keyword evidence="5" id="KW-0539">Nucleus</keyword>
<dbReference type="PANTHER" id="PTHR23183:SF0">
    <property type="entry name" value="NUCLEOLAR PROTEIN 14"/>
    <property type="match status" value="1"/>
</dbReference>
<dbReference type="GO" id="GO:0030692">
    <property type="term" value="C:Noc4p-Nop14p complex"/>
    <property type="evidence" value="ECO:0007669"/>
    <property type="project" value="TreeGrafter"/>
</dbReference>
<dbReference type="GO" id="GO:0030490">
    <property type="term" value="P:maturation of SSU-rRNA"/>
    <property type="evidence" value="ECO:0007669"/>
    <property type="project" value="TreeGrafter"/>
</dbReference>
<accession>A0AAD9VG24</accession>
<dbReference type="InterPro" id="IPR007276">
    <property type="entry name" value="Nop14"/>
</dbReference>
<keyword evidence="9" id="KW-1185">Reference proteome</keyword>
<evidence type="ECO:0000256" key="6">
    <source>
        <dbReference type="ARBA" id="ARBA00024695"/>
    </source>
</evidence>
<comment type="similarity">
    <text evidence="2">Belongs to the NOP14 family.</text>
</comment>
<comment type="function">
    <text evidence="6">Involved in nucleolar processing of pre-18S ribosomal RNA. Has a role in the nuclear export of 40S pre-ribosomal subunit to the cytoplasm.</text>
</comment>
<dbReference type="AlphaFoldDB" id="A0AAD9VG24"/>
<evidence type="ECO:0000313" key="8">
    <source>
        <dbReference type="EMBL" id="KAK2572627.1"/>
    </source>
</evidence>
<keyword evidence="3" id="KW-0690">Ribosome biogenesis</keyword>
<dbReference type="Proteomes" id="UP001249851">
    <property type="component" value="Unassembled WGS sequence"/>
</dbReference>
<reference evidence="8" key="2">
    <citation type="journal article" date="2023" name="Science">
        <title>Genomic signatures of disease resistance in endangered staghorn corals.</title>
        <authorList>
            <person name="Vollmer S.V."/>
            <person name="Selwyn J.D."/>
            <person name="Despard B.A."/>
            <person name="Roesel C.L."/>
        </authorList>
    </citation>
    <scope>NUCLEOTIDE SEQUENCE</scope>
    <source>
        <strain evidence="8">K2</strain>
    </source>
</reference>
<evidence type="ECO:0000256" key="3">
    <source>
        <dbReference type="ARBA" id="ARBA00022517"/>
    </source>
</evidence>
<comment type="subcellular location">
    <subcellularLocation>
        <location evidence="1">Nucleus</location>
        <location evidence="1">Nucleolus</location>
    </subcellularLocation>
</comment>
<evidence type="ECO:0000313" key="9">
    <source>
        <dbReference type="Proteomes" id="UP001249851"/>
    </source>
</evidence>
<feature type="non-terminal residue" evidence="8">
    <location>
        <position position="302"/>
    </location>
</feature>
<feature type="compositionally biased region" description="Basic and acidic residues" evidence="7">
    <location>
        <begin position="1"/>
        <end position="23"/>
    </location>
</feature>
<evidence type="ECO:0000256" key="7">
    <source>
        <dbReference type="SAM" id="MobiDB-lite"/>
    </source>
</evidence>
<organism evidence="8 9">
    <name type="scientific">Acropora cervicornis</name>
    <name type="common">Staghorn coral</name>
    <dbReference type="NCBI Taxonomy" id="6130"/>
    <lineage>
        <taxon>Eukaryota</taxon>
        <taxon>Metazoa</taxon>
        <taxon>Cnidaria</taxon>
        <taxon>Anthozoa</taxon>
        <taxon>Hexacorallia</taxon>
        <taxon>Scleractinia</taxon>
        <taxon>Astrocoeniina</taxon>
        <taxon>Acroporidae</taxon>
        <taxon>Acropora</taxon>
    </lineage>
</organism>
<reference evidence="8" key="1">
    <citation type="journal article" date="2023" name="G3 (Bethesda)">
        <title>Whole genome assembly and annotation of the endangered Caribbean coral Acropora cervicornis.</title>
        <authorList>
            <person name="Selwyn J.D."/>
            <person name="Vollmer S.V."/>
        </authorList>
    </citation>
    <scope>NUCLEOTIDE SEQUENCE</scope>
    <source>
        <strain evidence="8">K2</strain>
    </source>
</reference>
<feature type="region of interest" description="Disordered" evidence="7">
    <location>
        <begin position="1"/>
        <end position="34"/>
    </location>
</feature>
<dbReference type="PANTHER" id="PTHR23183">
    <property type="entry name" value="NOP14"/>
    <property type="match status" value="1"/>
</dbReference>
<evidence type="ECO:0000256" key="2">
    <source>
        <dbReference type="ARBA" id="ARBA00007466"/>
    </source>
</evidence>
<evidence type="ECO:0000256" key="4">
    <source>
        <dbReference type="ARBA" id="ARBA00022552"/>
    </source>
</evidence>
<dbReference type="GO" id="GO:0032040">
    <property type="term" value="C:small-subunit processome"/>
    <property type="evidence" value="ECO:0007669"/>
    <property type="project" value="InterPro"/>
</dbReference>
<sequence length="302" mass="34670">ACNRLESEKELAKEEQERLEKLEGLNSHETSSSKADDYDIIVRQLAFEAKATACNRLKSEKELAKEEQERLEKLELKRQRRMKGFHAVDAKPKHVSADDLGDSFTPAEDNRVLLSYPDTSVWNIMEGKLRRQRESCRSHSQDQLTIIERIKTCNNPNTTPQNKPKMETFFAILLAYFSELSTMGSEEMKLVDKLSRQLFDIAQYSPVNSAKHMQQIVKDIQERFAENRDRRGGKGMFPDLSELLNLRVVSMLFSASDFKHVVCTPAILLLSQVLAQIFAPVKEHLLRLPIGFYPHSVKVFSI</sequence>
<name>A0AAD9VG24_ACRCE</name>
<dbReference type="EMBL" id="JARQWQ010000004">
    <property type="protein sequence ID" value="KAK2572627.1"/>
    <property type="molecule type" value="Genomic_DNA"/>
</dbReference>